<comment type="caution">
    <text evidence="1">The sequence shown here is derived from an EMBL/GenBank/DDBJ whole genome shotgun (WGS) entry which is preliminary data.</text>
</comment>
<proteinExistence type="predicted"/>
<dbReference type="EMBL" id="CM041551">
    <property type="protein sequence ID" value="KAI3354935.1"/>
    <property type="molecule type" value="Genomic_DNA"/>
</dbReference>
<evidence type="ECO:0000313" key="1">
    <source>
        <dbReference type="EMBL" id="KAI3354935.1"/>
    </source>
</evidence>
<sequence>MKKKRSVHRDRTVLHCQFCGKRGHAHNFMRSKRFCSTSCARGFNVRLTKRLRALSAGSRTEKPRPTLNRAESVPGKPLLLRLPRDLWSAGRREKEGKEKAAAAEEEEEEEEEDMEAGGEEEDDDDGGEEDPAVAMTARMERRTVRRARRASAPALTTLTPTTTFKPAPSQWSVEEVTAFIHTLPGCGDVAEAFRLQEIDGQALLLLTEDHLMTSMNIKLGPALKISHGGSMAHMCRQLTGSAASGAGWVGLIVATATNDWVRTCDYTVTTCVRMDELGSQGLWAECVISPSQSHCVALNQILSLPAYVQTSRALMICSCLLGLPAMLLVLVSMPCVRLQNDSSAIKQRRARVGGVLFLLMAVCGIISTVWFPVGVHLNEGLMSFGFSLYAGWVGSTLCLLGGSMILCCRGADPATSSRENSFYYSRRGGTATPLDPPANHAKSARVVVSEEPTCVSDLVKKRLVQTAEFTEASQLPWFGETSVMGGVHRVHPPASNL</sequence>
<protein>
    <submittedName>
        <fullName evidence="1">Uncharacterized protein</fullName>
    </submittedName>
</protein>
<gene>
    <name evidence="1" type="ORF">L3Q82_004731</name>
</gene>
<keyword evidence="2" id="KW-1185">Reference proteome</keyword>
<dbReference type="Proteomes" id="UP000831701">
    <property type="component" value="Chromosome 21"/>
</dbReference>
<organism evidence="1 2">
    <name type="scientific">Scortum barcoo</name>
    <name type="common">barcoo grunter</name>
    <dbReference type="NCBI Taxonomy" id="214431"/>
    <lineage>
        <taxon>Eukaryota</taxon>
        <taxon>Metazoa</taxon>
        <taxon>Chordata</taxon>
        <taxon>Craniata</taxon>
        <taxon>Vertebrata</taxon>
        <taxon>Euteleostomi</taxon>
        <taxon>Actinopterygii</taxon>
        <taxon>Neopterygii</taxon>
        <taxon>Teleostei</taxon>
        <taxon>Neoteleostei</taxon>
        <taxon>Acanthomorphata</taxon>
        <taxon>Eupercaria</taxon>
        <taxon>Centrarchiformes</taxon>
        <taxon>Terapontoidei</taxon>
        <taxon>Terapontidae</taxon>
        <taxon>Scortum</taxon>
    </lineage>
</organism>
<reference evidence="1" key="1">
    <citation type="submission" date="2022-04" db="EMBL/GenBank/DDBJ databases">
        <title>Jade perch genome.</title>
        <authorList>
            <person name="Chao B."/>
        </authorList>
    </citation>
    <scope>NUCLEOTIDE SEQUENCE</scope>
    <source>
        <strain evidence="1">CB-2022</strain>
    </source>
</reference>
<name>A0ACB8VGZ5_9TELE</name>
<evidence type="ECO:0000313" key="2">
    <source>
        <dbReference type="Proteomes" id="UP000831701"/>
    </source>
</evidence>
<accession>A0ACB8VGZ5</accession>